<evidence type="ECO:0000313" key="2">
    <source>
        <dbReference type="Proteomes" id="UP000193067"/>
    </source>
</evidence>
<dbReference type="AlphaFoldDB" id="A0A1Y2ILL3"/>
<evidence type="ECO:0000313" key="1">
    <source>
        <dbReference type="EMBL" id="OSD01101.1"/>
    </source>
</evidence>
<reference evidence="1 2" key="1">
    <citation type="journal article" date="2015" name="Biotechnol. Biofuels">
        <title>Enhanced degradation of softwood versus hardwood by the white-rot fungus Pycnoporus coccineus.</title>
        <authorList>
            <person name="Couturier M."/>
            <person name="Navarro D."/>
            <person name="Chevret D."/>
            <person name="Henrissat B."/>
            <person name="Piumi F."/>
            <person name="Ruiz-Duenas F.J."/>
            <person name="Martinez A.T."/>
            <person name="Grigoriev I.V."/>
            <person name="Riley R."/>
            <person name="Lipzen A."/>
            <person name="Berrin J.G."/>
            <person name="Master E.R."/>
            <person name="Rosso M.N."/>
        </authorList>
    </citation>
    <scope>NUCLEOTIDE SEQUENCE [LARGE SCALE GENOMIC DNA]</scope>
    <source>
        <strain evidence="1 2">BRFM310</strain>
    </source>
</reference>
<dbReference type="EMBL" id="KZ084113">
    <property type="protein sequence ID" value="OSD01101.1"/>
    <property type="molecule type" value="Genomic_DNA"/>
</dbReference>
<organism evidence="1 2">
    <name type="scientific">Trametes coccinea (strain BRFM310)</name>
    <name type="common">Pycnoporus coccineus</name>
    <dbReference type="NCBI Taxonomy" id="1353009"/>
    <lineage>
        <taxon>Eukaryota</taxon>
        <taxon>Fungi</taxon>
        <taxon>Dikarya</taxon>
        <taxon>Basidiomycota</taxon>
        <taxon>Agaricomycotina</taxon>
        <taxon>Agaricomycetes</taxon>
        <taxon>Polyporales</taxon>
        <taxon>Polyporaceae</taxon>
        <taxon>Trametes</taxon>
    </lineage>
</organism>
<keyword evidence="2" id="KW-1185">Reference proteome</keyword>
<dbReference type="Proteomes" id="UP000193067">
    <property type="component" value="Unassembled WGS sequence"/>
</dbReference>
<accession>A0A1Y2ILL3</accession>
<protein>
    <submittedName>
        <fullName evidence="1">Uncharacterized protein</fullName>
    </submittedName>
</protein>
<sequence length="225" mass="24077">MPAVLLYLSLTPAMPAVSSSYHHACSLQLTPTSSISLCVCHAVVPGPRCFRCPPVMPMAYRLPVTPAVSHSRRLPPIYAISSSHLLCPLPSAHARCPLSMPTIPVYAYCHACCLPLTSAIFYSRPPCPLSPAHAIVSRFKLRPPSSAPACHVRRVPSVPTRRTSPTYAPCLWLTPVISDVFHIHFCRLCLPCLVSRAPSSCAAASACTALSCSRCPLASTPPAVL</sequence>
<name>A0A1Y2ILL3_TRAC3</name>
<proteinExistence type="predicted"/>
<gene>
    <name evidence="1" type="ORF">PYCCODRAFT_545117</name>
</gene>